<dbReference type="SUPFAM" id="SSF56112">
    <property type="entry name" value="Protein kinase-like (PK-like)"/>
    <property type="match status" value="1"/>
</dbReference>
<name>A0A7K0CRD3_9ACTN</name>
<dbReference type="GO" id="GO:0016773">
    <property type="term" value="F:phosphotransferase activity, alcohol group as acceptor"/>
    <property type="evidence" value="ECO:0007669"/>
    <property type="project" value="InterPro"/>
</dbReference>
<evidence type="ECO:0000313" key="1">
    <source>
        <dbReference type="EMBL" id="MQY15991.1"/>
    </source>
</evidence>
<accession>A0A7K0CRD3</accession>
<reference evidence="1 2" key="1">
    <citation type="submission" date="2019-10" db="EMBL/GenBank/DDBJ databases">
        <title>Streptomyces smaragdinus sp. nov. and Streptomyces fabii sp. nov., isolated from the gut of fungus growing-termite Macrotermes natalensis.</title>
        <authorList>
            <person name="Schwitalla J."/>
            <person name="Benndorf R."/>
            <person name="Martin K."/>
            <person name="De Beer W."/>
            <person name="Kaster A.-K."/>
            <person name="Vollmers J."/>
            <person name="Poulsen M."/>
            <person name="Beemelmanns C."/>
        </authorList>
    </citation>
    <scope>NUCLEOTIDE SEQUENCE [LARGE SCALE GENOMIC DNA]</scope>
    <source>
        <strain evidence="1 2">RB5</strain>
    </source>
</reference>
<dbReference type="InterPro" id="IPR011009">
    <property type="entry name" value="Kinase-like_dom_sf"/>
</dbReference>
<dbReference type="Pfam" id="PF04655">
    <property type="entry name" value="APH_6_hur"/>
    <property type="match status" value="1"/>
</dbReference>
<comment type="caution">
    <text evidence="1">The sequence shown here is derived from an EMBL/GenBank/DDBJ whole genome shotgun (WGS) entry which is preliminary data.</text>
</comment>
<dbReference type="EMBL" id="WEGJ01000042">
    <property type="protein sequence ID" value="MQY15991.1"/>
    <property type="molecule type" value="Genomic_DNA"/>
</dbReference>
<dbReference type="OrthoDB" id="3638028at2"/>
<dbReference type="GO" id="GO:0019748">
    <property type="term" value="P:secondary metabolic process"/>
    <property type="evidence" value="ECO:0007669"/>
    <property type="project" value="InterPro"/>
</dbReference>
<evidence type="ECO:0000313" key="2">
    <source>
        <dbReference type="Proteomes" id="UP000466345"/>
    </source>
</evidence>
<dbReference type="Proteomes" id="UP000466345">
    <property type="component" value="Unassembled WGS sequence"/>
</dbReference>
<keyword evidence="2" id="KW-1185">Reference proteome</keyword>
<dbReference type="AlphaFoldDB" id="A0A7K0CRD3"/>
<organism evidence="1 2">
    <name type="scientific">Streptomyces smaragdinus</name>
    <dbReference type="NCBI Taxonomy" id="2585196"/>
    <lineage>
        <taxon>Bacteria</taxon>
        <taxon>Bacillati</taxon>
        <taxon>Actinomycetota</taxon>
        <taxon>Actinomycetes</taxon>
        <taxon>Kitasatosporales</taxon>
        <taxon>Streptomycetaceae</taxon>
        <taxon>Streptomyces</taxon>
    </lineage>
</organism>
<sequence length="307" mass="32521">MTSAHPPVRLDPPQRLVRAAVGRGGDAARGWLAGLPELAGRYVAAWELTVERVLAPGGTRSMVVLVRTADGAPAALKLSPAGEPTAREAAALGVWDGSGAVRLLRAAPGDGVLLLERLAGAVSLRSLAEAKAVLEAISTLQRLWVDPGEGHPFPSVTDHTAALAQRLEAERGAAPDARALIDEALELRRELTADPGEESLLHGDYHQGRILAGERHPWLAVGPRPLVGDRAYDLARLVRDRLDTLAASSGAEATARRRVTRLAEALDVDAGRLRGWARFRAVTAGVSRIAAGDARRGELLLEFAGWL</sequence>
<proteinExistence type="predicted"/>
<dbReference type="InterPro" id="IPR006748">
    <property type="entry name" value="NH2Glyco/OHUrea_AB-resist_kin"/>
</dbReference>
<gene>
    <name evidence="1" type="ORF">SRB5_61830</name>
</gene>
<dbReference type="RefSeq" id="WP_153456777.1">
    <property type="nucleotide sequence ID" value="NZ_WEGJ01000042.1"/>
</dbReference>
<protein>
    <recommendedName>
        <fullName evidence="3">Kinase</fullName>
    </recommendedName>
</protein>
<evidence type="ECO:0008006" key="3">
    <source>
        <dbReference type="Google" id="ProtNLM"/>
    </source>
</evidence>